<dbReference type="SMART" id="SM00382">
    <property type="entry name" value="AAA"/>
    <property type="match status" value="1"/>
</dbReference>
<dbReference type="PANTHER" id="PTHR23077:SF132">
    <property type="entry name" value="ATP-DEPENDENT ZN PROTEASE"/>
    <property type="match status" value="1"/>
</dbReference>
<dbReference type="Pfam" id="PF00004">
    <property type="entry name" value="AAA"/>
    <property type="match status" value="1"/>
</dbReference>
<dbReference type="InterPro" id="IPR003959">
    <property type="entry name" value="ATPase_AAA_core"/>
</dbReference>
<dbReference type="InterPro" id="IPR003593">
    <property type="entry name" value="AAA+_ATPase"/>
</dbReference>
<dbReference type="GO" id="GO:0042254">
    <property type="term" value="P:ribosome biogenesis"/>
    <property type="evidence" value="ECO:0007669"/>
    <property type="project" value="TreeGrafter"/>
</dbReference>
<keyword evidence="3" id="KW-0378">Hydrolase</keyword>
<evidence type="ECO:0000313" key="3">
    <source>
        <dbReference type="EMBL" id="THW82640.1"/>
    </source>
</evidence>
<feature type="domain" description="AAA+ ATPase" evidence="2">
    <location>
        <begin position="249"/>
        <end position="377"/>
    </location>
</feature>
<protein>
    <submittedName>
        <fullName evidence="3">P-loop containing nucleoside triphosphate hydrolase protein</fullName>
    </submittedName>
</protein>
<evidence type="ECO:0000259" key="2">
    <source>
        <dbReference type="SMART" id="SM00382"/>
    </source>
</evidence>
<evidence type="ECO:0000313" key="4">
    <source>
        <dbReference type="Proteomes" id="UP000304928"/>
    </source>
</evidence>
<dbReference type="AlphaFoldDB" id="A0A4S9ARN6"/>
<dbReference type="CDD" id="cd19481">
    <property type="entry name" value="RecA-like_protease"/>
    <property type="match status" value="1"/>
</dbReference>
<sequence>MVTSSSLYFTIASSSADSVSNLDIMGNSQDQQTAASLAGFDVYHKHGSSVRVNSEVLLQTELKSVHPSDTVTWVEAEDCDFVGFAEAGHAKARLHDGERTYTAIRKYQVPLRSLDEPQGSVADNILFACWDYEWSGRWLTCYKFRWVDNGWQVREYYAIVTEKGDLKDGRCSFAEDLIKTCGTWTQKLHDEVYVYEDGNWEKNKALFNAVSKASWDDVIINPAMKSNLIKDIDSFFNARSTYLEYNIPWKRGVIFHGPPGCGKTISIKALMNTVRQTGVSNLYVKSFKASGCQSDQASIREIFTKARAVAPALLIFEDLDSLITNELRSFFLNEVDGVEDNDGLCIIGSTNHLDRIDTSITKRPSRFDRKYHFKAPAEQERLLYCRYWQKKLQSTPAINFTDEVCQAVAEATEGFTFAYLKELFVQTLLMHVGGHADLDVDYETTASPEGRDKSEKEDEVSTVLSTSLEANTFYQTLRKQMETLAEDLEVENRKDDGDEHPLEDKVEGRCEPGKNKIGGDDDQD</sequence>
<reference evidence="3 4" key="1">
    <citation type="submission" date="2018-10" db="EMBL/GenBank/DDBJ databases">
        <title>Fifty Aureobasidium pullulans genomes reveal a recombining polyextremotolerant generalist.</title>
        <authorList>
            <person name="Gostincar C."/>
            <person name="Turk M."/>
            <person name="Zajc J."/>
            <person name="Gunde-Cimerman N."/>
        </authorList>
    </citation>
    <scope>NUCLEOTIDE SEQUENCE [LARGE SCALE GENOMIC DNA]</scope>
    <source>
        <strain evidence="3 4">EXF-10507</strain>
    </source>
</reference>
<dbReference type="GO" id="GO:0016887">
    <property type="term" value="F:ATP hydrolysis activity"/>
    <property type="evidence" value="ECO:0007669"/>
    <property type="project" value="InterPro"/>
</dbReference>
<dbReference type="SUPFAM" id="SSF52540">
    <property type="entry name" value="P-loop containing nucleoside triphosphate hydrolases"/>
    <property type="match status" value="1"/>
</dbReference>
<organism evidence="3 4">
    <name type="scientific">Aureobasidium pullulans</name>
    <name type="common">Black yeast</name>
    <name type="synonym">Pullularia pullulans</name>
    <dbReference type="NCBI Taxonomy" id="5580"/>
    <lineage>
        <taxon>Eukaryota</taxon>
        <taxon>Fungi</taxon>
        <taxon>Dikarya</taxon>
        <taxon>Ascomycota</taxon>
        <taxon>Pezizomycotina</taxon>
        <taxon>Dothideomycetes</taxon>
        <taxon>Dothideomycetidae</taxon>
        <taxon>Dothideales</taxon>
        <taxon>Saccotheciaceae</taxon>
        <taxon>Aureobasidium</taxon>
    </lineage>
</organism>
<dbReference type="GO" id="GO:0005634">
    <property type="term" value="C:nucleus"/>
    <property type="evidence" value="ECO:0007669"/>
    <property type="project" value="TreeGrafter"/>
</dbReference>
<dbReference type="GO" id="GO:0003723">
    <property type="term" value="F:RNA binding"/>
    <property type="evidence" value="ECO:0007669"/>
    <property type="project" value="TreeGrafter"/>
</dbReference>
<dbReference type="PANTHER" id="PTHR23077">
    <property type="entry name" value="AAA-FAMILY ATPASE"/>
    <property type="match status" value="1"/>
</dbReference>
<dbReference type="InterPro" id="IPR050168">
    <property type="entry name" value="AAA_ATPase_domain"/>
</dbReference>
<accession>A0A4S9ARN6</accession>
<comment type="caution">
    <text evidence="3">The sequence shown here is derived from an EMBL/GenBank/DDBJ whole genome shotgun (WGS) entry which is preliminary data.</text>
</comment>
<dbReference type="Proteomes" id="UP000304928">
    <property type="component" value="Unassembled WGS sequence"/>
</dbReference>
<proteinExistence type="predicted"/>
<name>A0A4S9ARN6_AURPU</name>
<feature type="region of interest" description="Disordered" evidence="1">
    <location>
        <begin position="487"/>
        <end position="524"/>
    </location>
</feature>
<gene>
    <name evidence="3" type="ORF">D6D15_10088</name>
</gene>
<dbReference type="InterPro" id="IPR027417">
    <property type="entry name" value="P-loop_NTPase"/>
</dbReference>
<dbReference type="EMBL" id="QZAR01000342">
    <property type="protein sequence ID" value="THW82640.1"/>
    <property type="molecule type" value="Genomic_DNA"/>
</dbReference>
<dbReference type="Gene3D" id="3.40.50.300">
    <property type="entry name" value="P-loop containing nucleotide triphosphate hydrolases"/>
    <property type="match status" value="1"/>
</dbReference>
<dbReference type="GO" id="GO:0005524">
    <property type="term" value="F:ATP binding"/>
    <property type="evidence" value="ECO:0007669"/>
    <property type="project" value="InterPro"/>
</dbReference>
<feature type="compositionally biased region" description="Basic and acidic residues" evidence="1">
    <location>
        <begin position="490"/>
        <end position="524"/>
    </location>
</feature>
<evidence type="ECO:0000256" key="1">
    <source>
        <dbReference type="SAM" id="MobiDB-lite"/>
    </source>
</evidence>
<dbReference type="GO" id="GO:1990275">
    <property type="term" value="F:preribosome binding"/>
    <property type="evidence" value="ECO:0007669"/>
    <property type="project" value="TreeGrafter"/>
</dbReference>